<organism evidence="2 3">
    <name type="scientific">Mycena alexandri</name>
    <dbReference type="NCBI Taxonomy" id="1745969"/>
    <lineage>
        <taxon>Eukaryota</taxon>
        <taxon>Fungi</taxon>
        <taxon>Dikarya</taxon>
        <taxon>Basidiomycota</taxon>
        <taxon>Agaricomycotina</taxon>
        <taxon>Agaricomycetes</taxon>
        <taxon>Agaricomycetidae</taxon>
        <taxon>Agaricales</taxon>
        <taxon>Marasmiineae</taxon>
        <taxon>Mycenaceae</taxon>
        <taxon>Mycena</taxon>
    </lineage>
</organism>
<accession>A0AAD6S628</accession>
<comment type="caution">
    <text evidence="2">The sequence shown here is derived from an EMBL/GenBank/DDBJ whole genome shotgun (WGS) entry which is preliminary data.</text>
</comment>
<protein>
    <submittedName>
        <fullName evidence="2">Uncharacterized protein</fullName>
    </submittedName>
</protein>
<dbReference type="AlphaFoldDB" id="A0AAD6S628"/>
<dbReference type="EMBL" id="JARJCM010000230">
    <property type="protein sequence ID" value="KAJ7021525.1"/>
    <property type="molecule type" value="Genomic_DNA"/>
</dbReference>
<proteinExistence type="predicted"/>
<evidence type="ECO:0000313" key="2">
    <source>
        <dbReference type="EMBL" id="KAJ7021525.1"/>
    </source>
</evidence>
<sequence>MYEDFGILGLCASALSSRRRKTTAQKIDIVAMRRKLACGIARFRKLQATYTPSSYGQDNKLNAGSLPQAQCRYLWGVAPQPQYIYIPSEGPPGTVDGDSGGRRSLK</sequence>
<feature type="region of interest" description="Disordered" evidence="1">
    <location>
        <begin position="87"/>
        <end position="106"/>
    </location>
</feature>
<name>A0AAD6S628_9AGAR</name>
<evidence type="ECO:0000313" key="3">
    <source>
        <dbReference type="Proteomes" id="UP001218188"/>
    </source>
</evidence>
<evidence type="ECO:0000256" key="1">
    <source>
        <dbReference type="SAM" id="MobiDB-lite"/>
    </source>
</evidence>
<reference evidence="2" key="1">
    <citation type="submission" date="2023-03" db="EMBL/GenBank/DDBJ databases">
        <title>Massive genome expansion in bonnet fungi (Mycena s.s.) driven by repeated elements and novel gene families across ecological guilds.</title>
        <authorList>
            <consortium name="Lawrence Berkeley National Laboratory"/>
            <person name="Harder C.B."/>
            <person name="Miyauchi S."/>
            <person name="Viragh M."/>
            <person name="Kuo A."/>
            <person name="Thoen E."/>
            <person name="Andreopoulos B."/>
            <person name="Lu D."/>
            <person name="Skrede I."/>
            <person name="Drula E."/>
            <person name="Henrissat B."/>
            <person name="Morin E."/>
            <person name="Kohler A."/>
            <person name="Barry K."/>
            <person name="LaButti K."/>
            <person name="Morin E."/>
            <person name="Salamov A."/>
            <person name="Lipzen A."/>
            <person name="Mereny Z."/>
            <person name="Hegedus B."/>
            <person name="Baldrian P."/>
            <person name="Stursova M."/>
            <person name="Weitz H."/>
            <person name="Taylor A."/>
            <person name="Grigoriev I.V."/>
            <person name="Nagy L.G."/>
            <person name="Martin F."/>
            <person name="Kauserud H."/>
        </authorList>
    </citation>
    <scope>NUCLEOTIDE SEQUENCE</scope>
    <source>
        <strain evidence="2">CBHHK200</strain>
    </source>
</reference>
<dbReference type="Proteomes" id="UP001218188">
    <property type="component" value="Unassembled WGS sequence"/>
</dbReference>
<keyword evidence="3" id="KW-1185">Reference proteome</keyword>
<gene>
    <name evidence="2" type="ORF">C8F04DRAFT_1195432</name>
</gene>